<organism evidence="1">
    <name type="scientific">marine sediment metagenome</name>
    <dbReference type="NCBI Taxonomy" id="412755"/>
    <lineage>
        <taxon>unclassified sequences</taxon>
        <taxon>metagenomes</taxon>
        <taxon>ecological metagenomes</taxon>
    </lineage>
</organism>
<gene>
    <name evidence="1" type="ORF">LCGC14_2866080</name>
</gene>
<proteinExistence type="predicted"/>
<dbReference type="AlphaFoldDB" id="A0A0F8Y4H6"/>
<reference evidence="1" key="1">
    <citation type="journal article" date="2015" name="Nature">
        <title>Complex archaea that bridge the gap between prokaryotes and eukaryotes.</title>
        <authorList>
            <person name="Spang A."/>
            <person name="Saw J.H."/>
            <person name="Jorgensen S.L."/>
            <person name="Zaremba-Niedzwiedzka K."/>
            <person name="Martijn J."/>
            <person name="Lind A.E."/>
            <person name="van Eijk R."/>
            <person name="Schleper C."/>
            <person name="Guy L."/>
            <person name="Ettema T.J."/>
        </authorList>
    </citation>
    <scope>NUCLEOTIDE SEQUENCE</scope>
</reference>
<protein>
    <submittedName>
        <fullName evidence="1">Uncharacterized protein</fullName>
    </submittedName>
</protein>
<accession>A0A0F8Y4H6</accession>
<sequence>MGWQRANVIAGPVVEALEARILLEAVNESQV</sequence>
<dbReference type="EMBL" id="LAZR01055515">
    <property type="protein sequence ID" value="KKK76198.1"/>
    <property type="molecule type" value="Genomic_DNA"/>
</dbReference>
<feature type="non-terminal residue" evidence="1">
    <location>
        <position position="31"/>
    </location>
</feature>
<name>A0A0F8Y4H6_9ZZZZ</name>
<comment type="caution">
    <text evidence="1">The sequence shown here is derived from an EMBL/GenBank/DDBJ whole genome shotgun (WGS) entry which is preliminary data.</text>
</comment>
<evidence type="ECO:0000313" key="1">
    <source>
        <dbReference type="EMBL" id="KKK76198.1"/>
    </source>
</evidence>